<dbReference type="PROSITE" id="PS51272">
    <property type="entry name" value="SLH"/>
    <property type="match status" value="3"/>
</dbReference>
<organism evidence="3 4">
    <name type="scientific">Chroococcidiopsis cubana SAG 39.79</name>
    <dbReference type="NCBI Taxonomy" id="388085"/>
    <lineage>
        <taxon>Bacteria</taxon>
        <taxon>Bacillati</taxon>
        <taxon>Cyanobacteriota</taxon>
        <taxon>Cyanophyceae</taxon>
        <taxon>Chroococcidiopsidales</taxon>
        <taxon>Chroococcidiopsidaceae</taxon>
        <taxon>Chroococcidiopsis</taxon>
    </lineage>
</organism>
<dbReference type="PANTHER" id="PTHR43308">
    <property type="entry name" value="OUTER MEMBRANE PROTEIN ALPHA-RELATED"/>
    <property type="match status" value="1"/>
</dbReference>
<dbReference type="InterPro" id="IPR051465">
    <property type="entry name" value="Cell_Envelope_Struct_Comp"/>
</dbReference>
<dbReference type="Pfam" id="PF00395">
    <property type="entry name" value="SLH"/>
    <property type="match status" value="3"/>
</dbReference>
<feature type="domain" description="SLH" evidence="2">
    <location>
        <begin position="67"/>
        <end position="130"/>
    </location>
</feature>
<dbReference type="AlphaFoldDB" id="A0AB37UML1"/>
<protein>
    <recommendedName>
        <fullName evidence="2">SLH domain-containing protein</fullName>
    </recommendedName>
</protein>
<accession>A0AB37UML1</accession>
<keyword evidence="4" id="KW-1185">Reference proteome</keyword>
<feature type="domain" description="SLH" evidence="2">
    <location>
        <begin position="131"/>
        <end position="190"/>
    </location>
</feature>
<name>A0AB37UML1_9CYAN</name>
<feature type="domain" description="SLH" evidence="2">
    <location>
        <begin position="193"/>
        <end position="257"/>
    </location>
</feature>
<feature type="chain" id="PRO_5044311977" description="SLH domain-containing protein" evidence="1">
    <location>
        <begin position="28"/>
        <end position="531"/>
    </location>
</feature>
<sequence length="531" mass="56102">MCIIKAATTTILLATLACCELSYKANANPRPIAQKQLGDRAMAVQQNRATALEQVLHNQKFKASDLAQASTLNDIQGSWAQSFIAGLVSRGIIQGFPDGSFRPDEPVTRAQFAAIVSKAFPQQSNRNAIAFVDVPEYYWAKDVIQTAYQTGFLAGYPNNTFLPEQNIPRVQVLVALANGLNLTAKAESSTLLDTSYQDAAEIPDFARSPVTAATANRLVVNYPSKDVLRPNQTATRADVAAFIYQALASQGEMPQLRAEDPASEYIVGLQPATPAASAPEPQPLTPEQVAKLRQQYRIEATPLTALIRPSVPGGGSSVGSPTAFGAGWGSAFFGTSFQGRARDTSKSDGAASFGFGLGDASRAVGLEIAATTVDLYGNTFGDGTISFKLHRLLPANFGIAVGVENAIIWGETDGGSSLYGVVSKVFSLTEDAAKPFSKITTSVGLGGGRFRSEEDVEDGNDTVNVFGSMGLQATEQLSLIADWTGQDLNLGVSVVPFRSLPIVITPSLADVTGNAGDGVRFVLGVGYVGRF</sequence>
<reference evidence="3 4" key="1">
    <citation type="journal article" date="2019" name="Genome Biol. Evol.">
        <title>Day and night: Metabolic profiles and evolutionary relationships of six axenic non-marine cyanobacteria.</title>
        <authorList>
            <person name="Will S.E."/>
            <person name="Henke P."/>
            <person name="Boedeker C."/>
            <person name="Huang S."/>
            <person name="Brinkmann H."/>
            <person name="Rohde M."/>
            <person name="Jarek M."/>
            <person name="Friedl T."/>
            <person name="Seufert S."/>
            <person name="Schumacher M."/>
            <person name="Overmann J."/>
            <person name="Neumann-Schaal M."/>
            <person name="Petersen J."/>
        </authorList>
    </citation>
    <scope>NUCLEOTIDE SEQUENCE [LARGE SCALE GENOMIC DNA]</scope>
    <source>
        <strain evidence="3 4">SAG 39.79</strain>
    </source>
</reference>
<dbReference type="PROSITE" id="PS51257">
    <property type="entry name" value="PROKAR_LIPOPROTEIN"/>
    <property type="match status" value="1"/>
</dbReference>
<comment type="caution">
    <text evidence="3">The sequence shown here is derived from an EMBL/GenBank/DDBJ whole genome shotgun (WGS) entry which is preliminary data.</text>
</comment>
<dbReference type="InterPro" id="IPR001119">
    <property type="entry name" value="SLH_dom"/>
</dbReference>
<evidence type="ECO:0000259" key="2">
    <source>
        <dbReference type="PROSITE" id="PS51272"/>
    </source>
</evidence>
<gene>
    <name evidence="3" type="ORF">DSM107010_20280</name>
</gene>
<dbReference type="PANTHER" id="PTHR43308:SF5">
    <property type="entry name" value="S-LAYER PROTEIN _ PEPTIDOGLYCAN ENDO-BETA-N-ACETYLGLUCOSAMINIDASE"/>
    <property type="match status" value="1"/>
</dbReference>
<feature type="signal peptide" evidence="1">
    <location>
        <begin position="1"/>
        <end position="27"/>
    </location>
</feature>
<proteinExistence type="predicted"/>
<dbReference type="Proteomes" id="UP000282574">
    <property type="component" value="Unassembled WGS sequence"/>
</dbReference>
<evidence type="ECO:0000313" key="4">
    <source>
        <dbReference type="Proteomes" id="UP000282574"/>
    </source>
</evidence>
<dbReference type="EMBL" id="RSCK01000012">
    <property type="protein sequence ID" value="RUT12647.1"/>
    <property type="molecule type" value="Genomic_DNA"/>
</dbReference>
<dbReference type="RefSeq" id="WP_015156747.1">
    <property type="nucleotide sequence ID" value="NZ_JAVKZF010000003.1"/>
</dbReference>
<evidence type="ECO:0000313" key="3">
    <source>
        <dbReference type="EMBL" id="RUT12647.1"/>
    </source>
</evidence>
<keyword evidence="1" id="KW-0732">Signal</keyword>
<evidence type="ECO:0000256" key="1">
    <source>
        <dbReference type="SAM" id="SignalP"/>
    </source>
</evidence>